<dbReference type="RefSeq" id="WP_183218646.1">
    <property type="nucleotide sequence ID" value="NZ_BMPW01000008.1"/>
</dbReference>
<dbReference type="AlphaFoldDB" id="A0A7W5FDJ4"/>
<dbReference type="InterPro" id="IPR021375">
    <property type="entry name" value="DUF2997"/>
</dbReference>
<dbReference type="Proteomes" id="UP000590749">
    <property type="component" value="Unassembled WGS sequence"/>
</dbReference>
<sequence length="71" mass="7803">MSKPRIIVTVNGDGTVSAETLDILGDRCLDYIAVLEDLVGGRVQSSAFTDDYTRQHHTAQEQQVNRDVDPA</sequence>
<proteinExistence type="predicted"/>
<name>A0A7W5FDJ4_9ACTN</name>
<evidence type="ECO:0000313" key="2">
    <source>
        <dbReference type="EMBL" id="MBB3094362.1"/>
    </source>
</evidence>
<evidence type="ECO:0008006" key="4">
    <source>
        <dbReference type="Google" id="ProtNLM"/>
    </source>
</evidence>
<comment type="caution">
    <text evidence="2">The sequence shown here is derived from an EMBL/GenBank/DDBJ whole genome shotgun (WGS) entry which is preliminary data.</text>
</comment>
<protein>
    <recommendedName>
        <fullName evidence="4">DUF2997 domain-containing protein</fullName>
    </recommendedName>
</protein>
<evidence type="ECO:0000313" key="3">
    <source>
        <dbReference type="Proteomes" id="UP000590749"/>
    </source>
</evidence>
<organism evidence="2 3">
    <name type="scientific">Actinoplanes campanulatus</name>
    <dbReference type="NCBI Taxonomy" id="113559"/>
    <lineage>
        <taxon>Bacteria</taxon>
        <taxon>Bacillati</taxon>
        <taxon>Actinomycetota</taxon>
        <taxon>Actinomycetes</taxon>
        <taxon>Micromonosporales</taxon>
        <taxon>Micromonosporaceae</taxon>
        <taxon>Actinoplanes</taxon>
    </lineage>
</organism>
<evidence type="ECO:0000256" key="1">
    <source>
        <dbReference type="SAM" id="MobiDB-lite"/>
    </source>
</evidence>
<dbReference type="EMBL" id="JACHXF010000003">
    <property type="protein sequence ID" value="MBB3094362.1"/>
    <property type="molecule type" value="Genomic_DNA"/>
</dbReference>
<keyword evidence="3" id="KW-1185">Reference proteome</keyword>
<dbReference type="Pfam" id="PF11211">
    <property type="entry name" value="DUF2997"/>
    <property type="match status" value="1"/>
</dbReference>
<gene>
    <name evidence="2" type="ORF">FHR83_002014</name>
</gene>
<reference evidence="2 3" key="1">
    <citation type="submission" date="2020-08" db="EMBL/GenBank/DDBJ databases">
        <title>Genomic Encyclopedia of Type Strains, Phase III (KMG-III): the genomes of soil and plant-associated and newly described type strains.</title>
        <authorList>
            <person name="Whitman W."/>
        </authorList>
    </citation>
    <scope>NUCLEOTIDE SEQUENCE [LARGE SCALE GENOMIC DNA]</scope>
    <source>
        <strain evidence="2 3">CECT 3287</strain>
    </source>
</reference>
<accession>A0A7W5FDJ4</accession>
<feature type="region of interest" description="Disordered" evidence="1">
    <location>
        <begin position="51"/>
        <end position="71"/>
    </location>
</feature>